<comment type="caution">
    <text evidence="2">Lacks conserved residue(s) required for the propagation of feature annotation.</text>
</comment>
<dbReference type="SUPFAM" id="SSF51306">
    <property type="entry name" value="LexA/Signal peptidase"/>
    <property type="match status" value="1"/>
</dbReference>
<comment type="similarity">
    <text evidence="2">Belongs to the peptidase S26 family.</text>
</comment>
<dbReference type="GO" id="GO:0005886">
    <property type="term" value="C:plasma membrane"/>
    <property type="evidence" value="ECO:0007669"/>
    <property type="project" value="TreeGrafter"/>
</dbReference>
<dbReference type="AlphaFoldDB" id="A0A3N2R5C9"/>
<dbReference type="PRINTS" id="PR00727">
    <property type="entry name" value="LEADERPTASE"/>
</dbReference>
<evidence type="ECO:0000256" key="2">
    <source>
        <dbReference type="RuleBase" id="RU362042"/>
    </source>
</evidence>
<dbReference type="EMBL" id="RDRB01000004">
    <property type="protein sequence ID" value="ROU02705.1"/>
    <property type="molecule type" value="Genomic_DNA"/>
</dbReference>
<dbReference type="InterPro" id="IPR019533">
    <property type="entry name" value="Peptidase_S26"/>
</dbReference>
<dbReference type="InterPro" id="IPR000223">
    <property type="entry name" value="Pept_S26A_signal_pept_1"/>
</dbReference>
<organism evidence="4 5">
    <name type="scientific">Histidinibacterium lentulum</name>
    <dbReference type="NCBI Taxonomy" id="2480588"/>
    <lineage>
        <taxon>Bacteria</taxon>
        <taxon>Pseudomonadati</taxon>
        <taxon>Pseudomonadota</taxon>
        <taxon>Alphaproteobacteria</taxon>
        <taxon>Rhodobacterales</taxon>
        <taxon>Paracoccaceae</taxon>
        <taxon>Histidinibacterium</taxon>
    </lineage>
</organism>
<dbReference type="NCBIfam" id="TIGR02227">
    <property type="entry name" value="sigpep_I_bact"/>
    <property type="match status" value="1"/>
</dbReference>
<dbReference type="GO" id="GO:0006465">
    <property type="term" value="P:signal peptide processing"/>
    <property type="evidence" value="ECO:0007669"/>
    <property type="project" value="InterPro"/>
</dbReference>
<keyword evidence="2 4" id="KW-0378">Hydrolase</keyword>
<keyword evidence="5" id="KW-1185">Reference proteome</keyword>
<reference evidence="4 5" key="1">
    <citation type="submission" date="2018-10" db="EMBL/GenBank/DDBJ databases">
        <title>Histidinibacterium lentulum gen. nov., sp. nov., a marine bacterium from the culture broth of Picochlorum sp. 122.</title>
        <authorList>
            <person name="Wang G."/>
        </authorList>
    </citation>
    <scope>NUCLEOTIDE SEQUENCE [LARGE SCALE GENOMIC DNA]</scope>
    <source>
        <strain evidence="4 5">B17</strain>
    </source>
</reference>
<dbReference type="GO" id="GO:0009003">
    <property type="term" value="F:signal peptidase activity"/>
    <property type="evidence" value="ECO:0007669"/>
    <property type="project" value="UniProtKB-EC"/>
</dbReference>
<evidence type="ECO:0000313" key="4">
    <source>
        <dbReference type="EMBL" id="ROU02705.1"/>
    </source>
</evidence>
<dbReference type="RefSeq" id="WP_123642227.1">
    <property type="nucleotide sequence ID" value="NZ_ML119084.1"/>
</dbReference>
<dbReference type="EC" id="3.4.21.89" evidence="2"/>
<dbReference type="PANTHER" id="PTHR34980">
    <property type="entry name" value="INNER MEMBRANE PROTEIN-RELATED-RELATED"/>
    <property type="match status" value="1"/>
</dbReference>
<dbReference type="PANTHER" id="PTHR34980:SF3">
    <property type="entry name" value="BLR8105 PROTEIN"/>
    <property type="match status" value="1"/>
</dbReference>
<keyword evidence="2" id="KW-0645">Protease</keyword>
<gene>
    <name evidence="4" type="primary">lepB</name>
    <name evidence="4" type="ORF">EAT49_10320</name>
</gene>
<name>A0A3N2R5C9_9RHOB</name>
<evidence type="ECO:0000259" key="3">
    <source>
        <dbReference type="Pfam" id="PF10502"/>
    </source>
</evidence>
<dbReference type="OrthoDB" id="9812349at2"/>
<comment type="subcellular location">
    <subcellularLocation>
        <location evidence="2">Membrane</location>
        <topology evidence="2">Single-pass type II membrane protein</topology>
    </subcellularLocation>
</comment>
<evidence type="ECO:0000256" key="1">
    <source>
        <dbReference type="ARBA" id="ARBA00019232"/>
    </source>
</evidence>
<keyword evidence="2" id="KW-0812">Transmembrane</keyword>
<dbReference type="Pfam" id="PF10502">
    <property type="entry name" value="Peptidase_S26"/>
    <property type="match status" value="1"/>
</dbReference>
<sequence>MGALRGFFIGGFDWHGSAGRGPVVVALVTLLAIEFAAHPISEALGGLLSPRQIYGALLALVYVQLFGTIVRRLHDAGRSGWWLLLAVLPYMPFLMLLALLVLPSAAAPERRPPSRWRRIGFALTLCLALIEFSRLFWIDHLVDSDHMEPALLSGDFVAATTLFGAPERGELVIHAGPGARLTVMRVIGMPGEQVAQRETGLEIDGEPVAYRAAENDEALRIEELPGGVSHAIVPASEGFPRVAEIPEGYVLLLGDNRALDAAFASEPRLGARIVPVSDVRGSVGRILYSSADWRSGVPAWVAAMRWGRIWSVPR</sequence>
<dbReference type="GO" id="GO:0004252">
    <property type="term" value="F:serine-type endopeptidase activity"/>
    <property type="evidence" value="ECO:0007669"/>
    <property type="project" value="InterPro"/>
</dbReference>
<feature type="transmembrane region" description="Helical" evidence="2">
    <location>
        <begin position="52"/>
        <end position="70"/>
    </location>
</feature>
<feature type="transmembrane region" description="Helical" evidence="2">
    <location>
        <begin position="82"/>
        <end position="107"/>
    </location>
</feature>
<evidence type="ECO:0000313" key="5">
    <source>
        <dbReference type="Proteomes" id="UP000268016"/>
    </source>
</evidence>
<comment type="caution">
    <text evidence="4">The sequence shown here is derived from an EMBL/GenBank/DDBJ whole genome shotgun (WGS) entry which is preliminary data.</text>
</comment>
<comment type="catalytic activity">
    <reaction evidence="2">
        <text>Cleavage of hydrophobic, N-terminal signal or leader sequences from secreted and periplasmic proteins.</text>
        <dbReference type="EC" id="3.4.21.89"/>
    </reaction>
</comment>
<protein>
    <recommendedName>
        <fullName evidence="1 2">Signal peptidase I</fullName>
        <ecNumber evidence="2">3.4.21.89</ecNumber>
    </recommendedName>
</protein>
<dbReference type="CDD" id="cd06462">
    <property type="entry name" value="Peptidase_S24_S26"/>
    <property type="match status" value="1"/>
</dbReference>
<keyword evidence="2" id="KW-1133">Transmembrane helix</keyword>
<dbReference type="InterPro" id="IPR036286">
    <property type="entry name" value="LexA/Signal_pep-like_sf"/>
</dbReference>
<accession>A0A3N2R5C9</accession>
<dbReference type="InterPro" id="IPR008523">
    <property type="entry name" value="DUF805"/>
</dbReference>
<feature type="domain" description="Peptidase S26" evidence="3">
    <location>
        <begin position="119"/>
        <end position="258"/>
    </location>
</feature>
<feature type="transmembrane region" description="Helical" evidence="2">
    <location>
        <begin position="119"/>
        <end position="137"/>
    </location>
</feature>
<proteinExistence type="inferred from homology"/>
<feature type="transmembrane region" description="Helical" evidence="2">
    <location>
        <begin position="21"/>
        <end position="40"/>
    </location>
</feature>
<dbReference type="Pfam" id="PF05656">
    <property type="entry name" value="DUF805"/>
    <property type="match status" value="1"/>
</dbReference>
<dbReference type="Proteomes" id="UP000268016">
    <property type="component" value="Unassembled WGS sequence"/>
</dbReference>
<dbReference type="Gene3D" id="2.10.109.10">
    <property type="entry name" value="Umud Fragment, subunit A"/>
    <property type="match status" value="1"/>
</dbReference>
<keyword evidence="2" id="KW-0472">Membrane</keyword>